<dbReference type="AlphaFoldDB" id="A0A6N9HM35"/>
<evidence type="ECO:0000313" key="3">
    <source>
        <dbReference type="Proteomes" id="UP000448575"/>
    </source>
</evidence>
<accession>A0A6N9HM35</accession>
<dbReference type="Proteomes" id="UP000448575">
    <property type="component" value="Unassembled WGS sequence"/>
</dbReference>
<proteinExistence type="predicted"/>
<dbReference type="EMBL" id="WWCJ01000017">
    <property type="protein sequence ID" value="MYN04436.1"/>
    <property type="molecule type" value="Genomic_DNA"/>
</dbReference>
<evidence type="ECO:0000313" key="2">
    <source>
        <dbReference type="EMBL" id="MYN04436.1"/>
    </source>
</evidence>
<comment type="caution">
    <text evidence="2">The sequence shown here is derived from an EMBL/GenBank/DDBJ whole genome shotgun (WGS) entry which is preliminary data.</text>
</comment>
<evidence type="ECO:0000256" key="1">
    <source>
        <dbReference type="SAM" id="MobiDB-lite"/>
    </source>
</evidence>
<feature type="region of interest" description="Disordered" evidence="1">
    <location>
        <begin position="119"/>
        <end position="143"/>
    </location>
</feature>
<protein>
    <submittedName>
        <fullName evidence="2">ORF6N domain-containing protein</fullName>
    </submittedName>
</protein>
<organism evidence="2 3">
    <name type="scientific">Pseudoduganella guangdongensis</name>
    <dbReference type="NCBI Taxonomy" id="2692179"/>
    <lineage>
        <taxon>Bacteria</taxon>
        <taxon>Pseudomonadati</taxon>
        <taxon>Pseudomonadota</taxon>
        <taxon>Betaproteobacteria</taxon>
        <taxon>Burkholderiales</taxon>
        <taxon>Oxalobacteraceae</taxon>
        <taxon>Telluria group</taxon>
        <taxon>Pseudoduganella</taxon>
    </lineage>
</organism>
<gene>
    <name evidence="2" type="ORF">GTP41_20300</name>
</gene>
<sequence length="143" mass="16014">MFQLNAPEKQEVVANCDHLAKLKFSKALPYAFTEHGAIQAANVLASPQAIEVGVYVVRAFVHLRELVVTNKELALRLDELENKTDLMSFKQETFEHNNRVQLKQIIDTLRELMAPPPAAPKRPIGFVTPDDPSAKPKAAKKTR</sequence>
<name>A0A6N9HM35_9BURK</name>
<keyword evidence="3" id="KW-1185">Reference proteome</keyword>
<reference evidence="2 3" key="1">
    <citation type="submission" date="2019-12" db="EMBL/GenBank/DDBJ databases">
        <title>Novel species isolated from a subtropical stream in China.</title>
        <authorList>
            <person name="Lu H."/>
        </authorList>
    </citation>
    <scope>NUCLEOTIDE SEQUENCE [LARGE SCALE GENOMIC DNA]</scope>
    <source>
        <strain evidence="2 3">DS3</strain>
    </source>
</reference>